<feature type="region of interest" description="Disordered" evidence="1">
    <location>
        <begin position="100"/>
        <end position="148"/>
    </location>
</feature>
<name>A0A9Q3IZG0_9BASI</name>
<accession>A0A9Q3IZG0</accession>
<proteinExistence type="predicted"/>
<dbReference type="Proteomes" id="UP000765509">
    <property type="component" value="Unassembled WGS sequence"/>
</dbReference>
<feature type="compositionally biased region" description="Basic and acidic residues" evidence="1">
    <location>
        <begin position="115"/>
        <end position="147"/>
    </location>
</feature>
<sequence length="180" mass="21193">MFQGLKHLQVAAIDIYQSQYKDWYREAKGEKWKIFPSLCHRPINSYLHIKRFLYQEKNIELLGGWCPLLCKDKVKEINKWLNNQSLLSIDQKKYLEKTPDLEKEGPVVSTSSKTAPEKSKDKLKGPQRNREVPETMKEKPIGTDLTHKGKGFPNWSLHPWKVYSIWSEPLWSSQPRKRKG</sequence>
<reference evidence="2" key="1">
    <citation type="submission" date="2021-03" db="EMBL/GenBank/DDBJ databases">
        <title>Draft genome sequence of rust myrtle Austropuccinia psidii MF-1, a brazilian biotype.</title>
        <authorList>
            <person name="Quecine M.C."/>
            <person name="Pachon D.M.R."/>
            <person name="Bonatelli M.L."/>
            <person name="Correr F.H."/>
            <person name="Franceschini L.M."/>
            <person name="Leite T.F."/>
            <person name="Margarido G.R.A."/>
            <person name="Almeida C.A."/>
            <person name="Ferrarezi J.A."/>
            <person name="Labate C.A."/>
        </authorList>
    </citation>
    <scope>NUCLEOTIDE SEQUENCE</scope>
    <source>
        <strain evidence="2">MF-1</strain>
    </source>
</reference>
<dbReference type="EMBL" id="AVOT02059053">
    <property type="protein sequence ID" value="MBW0552776.1"/>
    <property type="molecule type" value="Genomic_DNA"/>
</dbReference>
<evidence type="ECO:0000313" key="2">
    <source>
        <dbReference type="EMBL" id="MBW0552776.1"/>
    </source>
</evidence>
<gene>
    <name evidence="2" type="ORF">O181_092491</name>
</gene>
<organism evidence="2 3">
    <name type="scientific">Austropuccinia psidii MF-1</name>
    <dbReference type="NCBI Taxonomy" id="1389203"/>
    <lineage>
        <taxon>Eukaryota</taxon>
        <taxon>Fungi</taxon>
        <taxon>Dikarya</taxon>
        <taxon>Basidiomycota</taxon>
        <taxon>Pucciniomycotina</taxon>
        <taxon>Pucciniomycetes</taxon>
        <taxon>Pucciniales</taxon>
        <taxon>Sphaerophragmiaceae</taxon>
        <taxon>Austropuccinia</taxon>
    </lineage>
</organism>
<evidence type="ECO:0000313" key="3">
    <source>
        <dbReference type="Proteomes" id="UP000765509"/>
    </source>
</evidence>
<comment type="caution">
    <text evidence="2">The sequence shown here is derived from an EMBL/GenBank/DDBJ whole genome shotgun (WGS) entry which is preliminary data.</text>
</comment>
<evidence type="ECO:0000256" key="1">
    <source>
        <dbReference type="SAM" id="MobiDB-lite"/>
    </source>
</evidence>
<dbReference type="AlphaFoldDB" id="A0A9Q3IZG0"/>
<protein>
    <submittedName>
        <fullName evidence="2">Uncharacterized protein</fullName>
    </submittedName>
</protein>
<keyword evidence="3" id="KW-1185">Reference proteome</keyword>